<keyword evidence="9" id="KW-1185">Reference proteome</keyword>
<dbReference type="GO" id="GO:0010468">
    <property type="term" value="P:regulation of gene expression"/>
    <property type="evidence" value="ECO:0007669"/>
    <property type="project" value="UniProtKB-ARBA"/>
</dbReference>
<evidence type="ECO:0000256" key="4">
    <source>
        <dbReference type="ARBA" id="ARBA00022490"/>
    </source>
</evidence>
<dbReference type="SMART" id="SM00591">
    <property type="entry name" value="RWD"/>
    <property type="match status" value="1"/>
</dbReference>
<keyword evidence="5" id="KW-0539">Nucleus</keyword>
<dbReference type="PANTHER" id="PTHR15628:SF1">
    <property type="entry name" value="RWD DOMAIN-CONTAINING PROTEIN 3"/>
    <property type="match status" value="1"/>
</dbReference>
<accession>A0A8S4N5T0</accession>
<dbReference type="AlphaFoldDB" id="A0A8S4N5T0"/>
<keyword evidence="4" id="KW-0963">Cytoplasm</keyword>
<dbReference type="InterPro" id="IPR038840">
    <property type="entry name" value="RWDD3"/>
</dbReference>
<evidence type="ECO:0000259" key="7">
    <source>
        <dbReference type="PROSITE" id="PS50908"/>
    </source>
</evidence>
<dbReference type="FunFam" id="3.10.110.10:FF:000050">
    <property type="entry name" value="eIF-2-alpha kinase GCN2"/>
    <property type="match status" value="1"/>
</dbReference>
<organism evidence="8 9">
    <name type="scientific">Owenia fusiformis</name>
    <name type="common">Polychaete worm</name>
    <dbReference type="NCBI Taxonomy" id="6347"/>
    <lineage>
        <taxon>Eukaryota</taxon>
        <taxon>Metazoa</taxon>
        <taxon>Spiralia</taxon>
        <taxon>Lophotrochozoa</taxon>
        <taxon>Annelida</taxon>
        <taxon>Polychaeta</taxon>
        <taxon>Sedentaria</taxon>
        <taxon>Canalipalpata</taxon>
        <taxon>Sabellida</taxon>
        <taxon>Oweniida</taxon>
        <taxon>Oweniidae</taxon>
        <taxon>Owenia</taxon>
    </lineage>
</organism>
<dbReference type="GO" id="GO:0033235">
    <property type="term" value="P:positive regulation of protein sumoylation"/>
    <property type="evidence" value="ECO:0007669"/>
    <property type="project" value="InterPro"/>
</dbReference>
<evidence type="ECO:0000313" key="9">
    <source>
        <dbReference type="Proteomes" id="UP000749559"/>
    </source>
</evidence>
<dbReference type="Proteomes" id="UP000749559">
    <property type="component" value="Unassembled WGS sequence"/>
</dbReference>
<evidence type="ECO:0000256" key="5">
    <source>
        <dbReference type="ARBA" id="ARBA00023242"/>
    </source>
</evidence>
<protein>
    <recommendedName>
        <fullName evidence="3">RWD domain-containing protein 3</fullName>
    </recommendedName>
</protein>
<dbReference type="PROSITE" id="PS50908">
    <property type="entry name" value="RWD"/>
    <property type="match status" value="1"/>
</dbReference>
<feature type="domain" description="RWD" evidence="7">
    <location>
        <begin position="7"/>
        <end position="109"/>
    </location>
</feature>
<gene>
    <name evidence="8" type="ORF">OFUS_LOCUS3229</name>
</gene>
<dbReference type="InterPro" id="IPR016135">
    <property type="entry name" value="UBQ-conjugating_enzyme/RWD"/>
</dbReference>
<dbReference type="OrthoDB" id="167315at2759"/>
<dbReference type="Gene3D" id="3.10.110.10">
    <property type="entry name" value="Ubiquitin Conjugating Enzyme"/>
    <property type="match status" value="1"/>
</dbReference>
<dbReference type="GO" id="GO:0005634">
    <property type="term" value="C:nucleus"/>
    <property type="evidence" value="ECO:0007669"/>
    <property type="project" value="UniProtKB-SubCell"/>
</dbReference>
<dbReference type="SUPFAM" id="SSF54495">
    <property type="entry name" value="UBC-like"/>
    <property type="match status" value="1"/>
</dbReference>
<dbReference type="InterPro" id="IPR006575">
    <property type="entry name" value="RWD_dom"/>
</dbReference>
<evidence type="ECO:0000256" key="2">
    <source>
        <dbReference type="ARBA" id="ARBA00004496"/>
    </source>
</evidence>
<dbReference type="PANTHER" id="PTHR15628">
    <property type="entry name" value="RWD DOMAIN-CONTAINING PROTEIN 3"/>
    <property type="match status" value="1"/>
</dbReference>
<sequence length="281" mass="32173">MMAKHQDELDVLQAVYCAPGEFMLINEGDCPCFKVSTQDMTSHFNIEITFQLSSEYPNQVPHISIFCDTINRTQLSQLKHSCLDYANELKGDNMIMNVVQWLQENTDFLINEHPQKDNPDSDVKHDHDTDPINRTENDSISATNDIGACVRANDTESSNWTALLSLDHMRSKTKYIKTIKKWVDQLGLQGRLIFQGKLILILLQGHKESIKEYLTLQRTVNVDVDSKGRSCKEKMMKILHEEETKSPPSLCGFDSMELQTNSDLQDFFSKANLGHIFKSHF</sequence>
<comment type="caution">
    <text evidence="8">The sequence shown here is derived from an EMBL/GenBank/DDBJ whole genome shotgun (WGS) entry which is preliminary data.</text>
</comment>
<dbReference type="GO" id="GO:0005737">
    <property type="term" value="C:cytoplasm"/>
    <property type="evidence" value="ECO:0007669"/>
    <property type="project" value="UniProtKB-SubCell"/>
</dbReference>
<comment type="subcellular location">
    <subcellularLocation>
        <location evidence="2">Cytoplasm</location>
    </subcellularLocation>
    <subcellularLocation>
        <location evidence="1">Nucleus</location>
    </subcellularLocation>
</comment>
<name>A0A8S4N5T0_OWEFU</name>
<evidence type="ECO:0000256" key="1">
    <source>
        <dbReference type="ARBA" id="ARBA00004123"/>
    </source>
</evidence>
<dbReference type="EMBL" id="CAIIXF020000001">
    <property type="protein sequence ID" value="CAH1776001.1"/>
    <property type="molecule type" value="Genomic_DNA"/>
</dbReference>
<dbReference type="Pfam" id="PF05773">
    <property type="entry name" value="RWD"/>
    <property type="match status" value="1"/>
</dbReference>
<evidence type="ECO:0000256" key="6">
    <source>
        <dbReference type="SAM" id="MobiDB-lite"/>
    </source>
</evidence>
<proteinExistence type="predicted"/>
<dbReference type="CDD" id="cd24164">
    <property type="entry name" value="RWDD3_C"/>
    <property type="match status" value="1"/>
</dbReference>
<feature type="compositionally biased region" description="Basic and acidic residues" evidence="6">
    <location>
        <begin position="113"/>
        <end position="137"/>
    </location>
</feature>
<reference evidence="8" key="1">
    <citation type="submission" date="2022-03" db="EMBL/GenBank/DDBJ databases">
        <authorList>
            <person name="Martin C."/>
        </authorList>
    </citation>
    <scope>NUCLEOTIDE SEQUENCE</scope>
</reference>
<dbReference type="GO" id="GO:0033554">
    <property type="term" value="P:cellular response to stress"/>
    <property type="evidence" value="ECO:0007669"/>
    <property type="project" value="UniProtKB-ARBA"/>
</dbReference>
<evidence type="ECO:0000256" key="3">
    <source>
        <dbReference type="ARBA" id="ARBA00015444"/>
    </source>
</evidence>
<dbReference type="GO" id="GO:1902073">
    <property type="term" value="P:positive regulation of hypoxia-inducible factor-1alpha signaling pathway"/>
    <property type="evidence" value="ECO:0007669"/>
    <property type="project" value="InterPro"/>
</dbReference>
<evidence type="ECO:0000313" key="8">
    <source>
        <dbReference type="EMBL" id="CAH1776001.1"/>
    </source>
</evidence>
<feature type="region of interest" description="Disordered" evidence="6">
    <location>
        <begin position="111"/>
        <end position="138"/>
    </location>
</feature>